<comment type="cofactor">
    <cofactor evidence="1">
        <name>pantetheine 4'-phosphate</name>
        <dbReference type="ChEBI" id="CHEBI:47942"/>
    </cofactor>
</comment>
<dbReference type="CDD" id="cd08953">
    <property type="entry name" value="KR_2_SDR_x"/>
    <property type="match status" value="3"/>
</dbReference>
<evidence type="ECO:0000313" key="18">
    <source>
        <dbReference type="EMBL" id="ACL75232.1"/>
    </source>
</evidence>
<dbReference type="Gene3D" id="3.40.47.10">
    <property type="match status" value="3"/>
</dbReference>
<reference evidence="18 19" key="1">
    <citation type="submission" date="2009-01" db="EMBL/GenBank/DDBJ databases">
        <title>Complete sequence of Clostridium cellulolyticum H10.</title>
        <authorList>
            <consortium name="US DOE Joint Genome Institute"/>
            <person name="Lucas S."/>
            <person name="Copeland A."/>
            <person name="Lapidus A."/>
            <person name="Glavina del Rio T."/>
            <person name="Dalin E."/>
            <person name="Tice H."/>
            <person name="Bruce D."/>
            <person name="Goodwin L."/>
            <person name="Pitluck S."/>
            <person name="Chertkov O."/>
            <person name="Saunders E."/>
            <person name="Brettin T."/>
            <person name="Detter J.C."/>
            <person name="Han C."/>
            <person name="Larimer F."/>
            <person name="Land M."/>
            <person name="Hauser L."/>
            <person name="Kyrpides N."/>
            <person name="Ivanova N."/>
            <person name="Zhou J."/>
            <person name="Richardson P."/>
        </authorList>
    </citation>
    <scope>NUCLEOTIDE SEQUENCE [LARGE SCALE GENOMIC DNA]</scope>
    <source>
        <strain evidence="19">ATCC 35319 / DSM 5812 / JCM 6584 / H10</strain>
    </source>
</reference>
<feature type="domain" description="Ketosynthase family 3 (KS3)" evidence="16">
    <location>
        <begin position="661"/>
        <end position="1093"/>
    </location>
</feature>
<comment type="subcellular location">
    <subcellularLocation>
        <location evidence="3">Cytoplasm</location>
    </subcellularLocation>
</comment>
<feature type="domain" description="Ketosynthase family 3 (KS3)" evidence="16">
    <location>
        <begin position="3553"/>
        <end position="3972"/>
    </location>
</feature>
<dbReference type="Pfam" id="PF21089">
    <property type="entry name" value="PKS_DH_N"/>
    <property type="match status" value="1"/>
</dbReference>
<dbReference type="PANTHER" id="PTHR43775">
    <property type="entry name" value="FATTY ACID SYNTHASE"/>
    <property type="match status" value="1"/>
</dbReference>
<dbReference type="InterPro" id="IPR020807">
    <property type="entry name" value="PKS_DH"/>
</dbReference>
<feature type="domain" description="Carrier" evidence="15">
    <location>
        <begin position="2053"/>
        <end position="2126"/>
    </location>
</feature>
<evidence type="ECO:0000259" key="15">
    <source>
        <dbReference type="PROSITE" id="PS50075"/>
    </source>
</evidence>
<dbReference type="SUPFAM" id="SSF47336">
    <property type="entry name" value="ACP-like"/>
    <property type="match status" value="4"/>
</dbReference>
<dbReference type="InterPro" id="IPR057326">
    <property type="entry name" value="KR_dom"/>
</dbReference>
<dbReference type="InterPro" id="IPR014030">
    <property type="entry name" value="Ketoacyl_synth_N"/>
</dbReference>
<dbReference type="InterPro" id="IPR049900">
    <property type="entry name" value="PKS_mFAS_DH"/>
</dbReference>
<dbReference type="PROSITE" id="PS52019">
    <property type="entry name" value="PKS_MFAS_DH"/>
    <property type="match status" value="1"/>
</dbReference>
<dbReference type="Pfam" id="PF00109">
    <property type="entry name" value="ketoacyl-synt"/>
    <property type="match status" value="3"/>
</dbReference>
<dbReference type="Pfam" id="PF00550">
    <property type="entry name" value="PP-binding"/>
    <property type="match status" value="4"/>
</dbReference>
<dbReference type="STRING" id="394503.Ccel_0860"/>
<name>B8I8J9_RUMCH</name>
<dbReference type="FunFam" id="1.10.1200.10:FF:000019">
    <property type="entry name" value="Phenolpthiocerol synthesis type-I polyketide synthase PPSA"/>
    <property type="match status" value="1"/>
</dbReference>
<dbReference type="GO" id="GO:0006633">
    <property type="term" value="P:fatty acid biosynthetic process"/>
    <property type="evidence" value="ECO:0007669"/>
    <property type="project" value="InterPro"/>
</dbReference>
<feature type="region of interest" description="C-terminal hotdog fold" evidence="12">
    <location>
        <begin position="1414"/>
        <end position="1557"/>
    </location>
</feature>
<dbReference type="GO" id="GO:0004315">
    <property type="term" value="F:3-oxoacyl-[acyl-carrier-protein] synthase activity"/>
    <property type="evidence" value="ECO:0007669"/>
    <property type="project" value="InterPro"/>
</dbReference>
<dbReference type="RefSeq" id="WP_015924392.1">
    <property type="nucleotide sequence ID" value="NC_011898.1"/>
</dbReference>
<dbReference type="InterPro" id="IPR020841">
    <property type="entry name" value="PKS_Beta-ketoAc_synthase_dom"/>
</dbReference>
<dbReference type="SMART" id="SM01294">
    <property type="entry name" value="PKS_PP_betabranch"/>
    <property type="match status" value="2"/>
</dbReference>
<dbReference type="SUPFAM" id="SSF53901">
    <property type="entry name" value="Thiolase-like"/>
    <property type="match status" value="3"/>
</dbReference>
<dbReference type="OrthoDB" id="9765680at2"/>
<feature type="domain" description="Carrier" evidence="15">
    <location>
        <begin position="2657"/>
        <end position="2734"/>
    </location>
</feature>
<comment type="pathway">
    <text evidence="4">Antibiotic biosynthesis; bacillaene biosynthesis.</text>
</comment>
<evidence type="ECO:0000256" key="11">
    <source>
        <dbReference type="ARBA" id="ARBA00023268"/>
    </source>
</evidence>
<dbReference type="InterPro" id="IPR020806">
    <property type="entry name" value="PKS_PP-bd"/>
</dbReference>
<dbReference type="InterPro" id="IPR036736">
    <property type="entry name" value="ACP-like_sf"/>
</dbReference>
<dbReference type="InterPro" id="IPR014031">
    <property type="entry name" value="Ketoacyl_synth_C"/>
</dbReference>
<dbReference type="PROSITE" id="PS52004">
    <property type="entry name" value="KS3_2"/>
    <property type="match status" value="3"/>
</dbReference>
<evidence type="ECO:0000256" key="14">
    <source>
        <dbReference type="SAM" id="MobiDB-lite"/>
    </source>
</evidence>
<dbReference type="Gene3D" id="3.40.50.720">
    <property type="entry name" value="NAD(P)-binding Rossmann-like Domain"/>
    <property type="match status" value="3"/>
</dbReference>
<evidence type="ECO:0000256" key="13">
    <source>
        <dbReference type="SAM" id="Coils"/>
    </source>
</evidence>
<evidence type="ECO:0000256" key="6">
    <source>
        <dbReference type="ARBA" id="ARBA00022490"/>
    </source>
</evidence>
<dbReference type="PROSITE" id="PS00012">
    <property type="entry name" value="PHOSPHOPANTETHEINE"/>
    <property type="match status" value="2"/>
</dbReference>
<dbReference type="SUPFAM" id="SSF51735">
    <property type="entry name" value="NAD(P)-binding Rossmann-fold domains"/>
    <property type="match status" value="3"/>
</dbReference>
<dbReference type="InterPro" id="IPR050091">
    <property type="entry name" value="PKS_NRPS_Biosynth_Enz"/>
</dbReference>
<feature type="domain" description="Ketosynthase family 3 (KS3)" evidence="16">
    <location>
        <begin position="2171"/>
        <end position="2604"/>
    </location>
</feature>
<dbReference type="SMART" id="SM00823">
    <property type="entry name" value="PKS_PP"/>
    <property type="match status" value="4"/>
</dbReference>
<dbReference type="GO" id="GO:0005886">
    <property type="term" value="C:plasma membrane"/>
    <property type="evidence" value="ECO:0007669"/>
    <property type="project" value="TreeGrafter"/>
</dbReference>
<dbReference type="InterPro" id="IPR032821">
    <property type="entry name" value="PKS_assoc"/>
</dbReference>
<dbReference type="SMART" id="SM00826">
    <property type="entry name" value="PKS_DH"/>
    <property type="match status" value="1"/>
</dbReference>
<organism evidence="18 19">
    <name type="scientific">Ruminiclostridium cellulolyticum (strain ATCC 35319 / DSM 5812 / JCM 6584 / H10)</name>
    <name type="common">Clostridium cellulolyticum</name>
    <dbReference type="NCBI Taxonomy" id="394503"/>
    <lineage>
        <taxon>Bacteria</taxon>
        <taxon>Bacillati</taxon>
        <taxon>Bacillota</taxon>
        <taxon>Clostridia</taxon>
        <taxon>Eubacteriales</taxon>
        <taxon>Oscillospiraceae</taxon>
        <taxon>Ruminiclostridium</taxon>
    </lineage>
</organism>
<dbReference type="UniPathway" id="UPA01003"/>
<dbReference type="GO" id="GO:0071770">
    <property type="term" value="P:DIM/DIP cell wall layer assembly"/>
    <property type="evidence" value="ECO:0007669"/>
    <property type="project" value="TreeGrafter"/>
</dbReference>
<evidence type="ECO:0000256" key="10">
    <source>
        <dbReference type="ARBA" id="ARBA00022857"/>
    </source>
</evidence>
<feature type="region of interest" description="N-terminal hotdog fold" evidence="12">
    <location>
        <begin position="1280"/>
        <end position="1399"/>
    </location>
</feature>
<dbReference type="InterPro" id="IPR013968">
    <property type="entry name" value="PKS_KR"/>
</dbReference>
<dbReference type="Proteomes" id="UP000001349">
    <property type="component" value="Chromosome"/>
</dbReference>
<dbReference type="PROSITE" id="PS50075">
    <property type="entry name" value="CARRIER"/>
    <property type="match status" value="4"/>
</dbReference>
<keyword evidence="19" id="KW-1185">Reference proteome</keyword>
<dbReference type="InterPro" id="IPR036291">
    <property type="entry name" value="NAD(P)-bd_dom_sf"/>
</dbReference>
<evidence type="ECO:0000256" key="9">
    <source>
        <dbReference type="ARBA" id="ARBA00022737"/>
    </source>
</evidence>
<dbReference type="Pfam" id="PF08659">
    <property type="entry name" value="KR"/>
    <property type="match status" value="3"/>
</dbReference>
<dbReference type="InterPro" id="IPR009081">
    <property type="entry name" value="PP-bd_ACP"/>
</dbReference>
<feature type="domain" description="PKS/mFAS DH" evidence="17">
    <location>
        <begin position="1280"/>
        <end position="1557"/>
    </location>
</feature>
<dbReference type="CDD" id="cd00833">
    <property type="entry name" value="PKS"/>
    <property type="match status" value="3"/>
</dbReference>
<evidence type="ECO:0000256" key="7">
    <source>
        <dbReference type="ARBA" id="ARBA00022553"/>
    </source>
</evidence>
<evidence type="ECO:0000313" key="19">
    <source>
        <dbReference type="Proteomes" id="UP000001349"/>
    </source>
</evidence>
<feature type="active site" description="Proton acceptor; for dehydratase activity" evidence="12">
    <location>
        <position position="1309"/>
    </location>
</feature>
<keyword evidence="11" id="KW-0511">Multifunctional enzyme</keyword>
<sequence length="4036" mass="446865">MYKKKIANILKMIETRKIKPEDGLALLNELNASAPGDNLRTVYYRTKLEADGELVKSPGTDLTGNIIIFDIDDVFYSSFKCIEWVGEKTVLVKPGKVFAQTDDRVYEINPDETDDYRMLFKALKKVGITPEKIIHMWSKEAFGYESGTIGSQLNMGVYSLFHISKSIMEQKHNGNVNLLYIYFMEKGQYQPVYAAASGVAKTVHRENPKFTYKTVGVELWPSLDSSNITDIISKELGTSSQDSEIYYKTGTRFVKRLEEFTTENTTGSLPIRQNGVYLITGGMGGLGFIFAEYLAKKYKASLILTGRSGIDDVKALKIKELEAFGAQVMYAEGDISNSKDIENIITGAKNRFKEINGVIHSAGVVRDSFILKKSKADIDAVLEPKVYGTVLLHKAFENISLDFFVMFSSTSSVKGNVGQCDYAAANSFMDNFSVMRAATYPTSKTLAINWPLWKYGGMKVDEETVLQMKKNTGIVPLSTESGIKAFEEGLKAGVSELLVAEGDVKGIRKTFNLKEQATGEVKTENLELGEKDLELLTQEAEQYLKEVFSKEIKLPPNKIKSKEPLEQYGIDSVVIMEVNRELEAHFGELSKTLLFEYQSISELTQYFIKNHKQQLVEKIKGFNKPQPVKHAKMVTEALQKPDESIINGQSRFIKTRENSTFEEIAIIGLSGRYPLSKNSDEFWQNLKEGRDCITEIPADRWDYRKDFHPDKNKKGKTYSKWGGFIDDVDKFDPLFFNISPNEARTMDPQERIFLETVWQTIEDAGYSRSRLSKTEVGVFVGVMYGQYQLYGAEESLKGNVMALESSFASIANRVSYFFNFSGPSISMDTMCSSSLTAIHMACQSIRRGESSMAIAGGVNITIHPNKYILLSQGKFASSEGKCRAFGAGGDGYVPGEGVGAVLLKPLSKAVEDSDRIYAVIKGSSINHGGKTNGYTVPNPNAQGNVILDALKKSNIDPRTISYIEAHGTGTSLGDPIEITGLIKAFGEYTKDKQFCAIGSVKANIGHLESAAGMASLTKVLLQMKYKQLVPSILSETLNPNINFTESPFFVQRELAEWKQPVINQNGSEERYPRRAGISSFGAGGANAHIIFEEYENSTNQYIDNNESKIVVLSAKKKDRLNEYAANLLEMFKKAKEQKEALELCDVVFTLQIGREAMEERLALVVSDMDELIENLSLYCHGVQETGKLYTGNIKNQTDPLLEGKEGDELIINALKNKETDRIAQLWVAGADIDWMLLYPIAVPRRISLPLYPFAKESYWIPKGEKNIGLGAGQSLVPSLHPLIDRNESTLDEQCFKKILTGSEFYMRDHVIGGENMLPGSVYIEMARAAGDLANKAGKVIAIKDIVWARPVTVSEEPKEITVSLFPEGNDVEFEISGVTQSGNNIIHSQGKLIYGTLEDEPGHINIEEIKSRCTTDKDIDTFYDEFAKKGFNYGDGMRAVKTLVCNTGEALSLLELPSEYEAAVDGFILHPVLVDGAFQTAAGITGIAKDGVMYLPYAIGHIDIKGIPGKKCYAYVKFNESEVDLIKNNIWLLDEDGRIIAVIKDFVVRAATPNGEKAGVSMIYFKNSWESLAVEKVKELPVEGPVMLFDIDDLLFKSFVKRFGKERAILVTPGQAFADRGDNVYEIDPADGEDYVRLTKQLKNRGIIPAAIVHMWSKVEEESYKNKLKYMQKMGVYSLLNLTKALMQFKGKTGVKILYIYKQGNAIEPLHAAIGGFAKTLSMENPAFNLRAVGIKGSMDKNNLVQTICDEFGSDIFEAEVLYDCGERFVKHIKEFKEDGKDVTLPIKEKGVYLITGGMGGLGVIFAQYLAKNFKAKVVLTGRSPLNPEKQKRLDEIKKFTQGSTYIPADISCKESVFELVSKIEASIGRIDGIIHAAGVIRDSFIFKKTVDEMEDVLAPKVYGTVWLDEAVRDHNPGFFVMFSSTAGVTGNIGQCDYAYANSFMDNYAQARTDENPSSKTLSINWPYWQDGGMQLDAQTISSIKADIGMVSLSTDSGIKAFEDGLKSSCPQLMVIEGNREKIIKSFTTSSRETGEATKTIELDEKERAELKQKAQEFLKALLAAEIGLPQSRIDEKEALEEYGIDSVMVMNLSRELGEHFGQIPKTLFYEYKTIAELSEYFTENYTEKLIEKLGGTKKPQSVKVSPKTVGNELKTLRRNRFMNAENGESTNEIAIIGLSGQYPMAKTPEEFWENLKSGKDCITEIPDNRWDHSLFFNPDKNIKGKAYSKWGGFIDNIYKFDPLLFNISPREAKIMDPQERLFLKCVWNAMEDAGYTKTYLEKNNNVGVFVGIMWGQYQMYGTDQSLWEIGMIPGSSYASVANRVSYFFNLNGPSMAVDTMCSSSLTAIHLACDSIRKGESEMAVAGGVNLAVHPCKYLMLSQGKFMSTDGRCRAFGEGGDGYVPGEGVGAVILKSLSKAVRDGDYIYGVIKATALNHGGKTNGYTVPNPNAQGNLIAKALKKAKIDPSTISYIEAHGTGTSLGDPIEIAGLMKAFCEYTKDTQFCSIGSVKTNIGHLESAAGIAGITKVLLQMKHKQLVPSIHTDILNQNIDFESSPFYVQRELSAWEQPVRKENGVERKYPRRCGVSAFGAGGSNAHVIIEEYEDNNEEITNEDSEPQVIVLSAKTEEQLKIYAREINDFLLKALGPIQQDNRECILTGIREDLIKQVASLLNVDEINIDINEKISEYGFDAIGFAELADGINRILGIEITPALFTECATVKAISEHLYKVCGEKAEALYSVPEIKNESTRSNASQLSLVNIAYTLQTGREMMEERLAMVVSSIVEMQEVLSNYHNGKEDGRLYIGNKKAYKLSSGLLAEGEEAEEFIKKTLTARKLDKLSQLWICGVDIDWKLLYNDIKPKKMSLPKYPFVEEECKLPIDQFKPSPFEFRDEAVPIMESLTHLKAYILEKSWKKASGDIIPVDIKGTVVVLANDETAAMADKILENANIVIIKKGLSFETTSKTITFDYSDSNQGEKAAAGIINTVAGITGIIDLSDLYANSVDKTTGGLGRIKLLQTLIKNIKSDRLCILHITKGLHKFAGVPMSLAGADIAGLYKMLGAEYRRVISKTIDTDNLDRNHIRQIVLNEWSMSDSYSEVCYRSGQRHVSVMSEIFRKELGELKAGIKPMSPDPSKVVVITGGTRGIGAEVARHLVNNGARKLVLMGKQQFPKRETWNEIVNGSRADSSEAFKIKMVLELENKGAAVEICSGSLTEKTELQAYFEGIRKKLGKIEGVIHCAGLAIADNPAFINKNVSDIEKVLEPKVAGLQTLHEIFAGDELSYFVLFSSVSSTVPILGAGMSDYACANAFMDYFAAFRSSKGTVSYKSINWCNWKEIGIGEVASTSYKNFGLFAYSTQDGLTLFDKMAENTENCCLMPCIADSDIFMPEGLLKAKQQSVNMVKGNPAKENSVIIPGNAITESKGIMQKLVELFSAELAIDAEKLEGDVPFGDYGVDSVMLAELVKKIEGFVGGKLDPSVLLEYPTLKQLNNYLSTNFSIEAVSNGEEEVTGSEDDIFTGNAMSSSANTVSQVYSSTVKVPKLVDEDRAASRNKVAVIGMACNFPRASDKDKYWENLRNGKNCITEIPKTRWDIDEYYTTLYQKGKSISKWGGFIEGIEYFDPKYFNLNEEDAPNIDPLMRQLMEVSVQAVRDAGYEADELYGKKVGVYVGSRIGEYSSRAGEPTKNAIIGAGQNFIGAHISHFLNLKGPNMVLDTACSSSLVSIHLACQGLLLNETEMAIAGGVDILLDEKSYIMLSESRALSPDGKCHTFDEKANGFVPGEGCGVVILKSLEKAIQDGDRIYAVIDVSAVNNDGHTMGITTPNPEAQSEVIMEALKKGNINPNSVSYIETHGTGTMIGDPIELRALTKVFSQFTDEKQFCGVGSVKTNMGHLLSAAGIASFMKVVLSIQNKLLPPTLNCETPNPRFEFKNSPLYPNTSLTEWKPREGTRRAGISAFGFGGTNAHMIVSECDTGLLKNYSMKRKPLSPIEFNKKRYWREKIRFNTIGPEANIREKASPTHRVGSSMLKLEKKRI</sequence>
<dbReference type="Pfam" id="PF16197">
    <property type="entry name" value="KAsynt_C_assoc"/>
    <property type="match status" value="1"/>
</dbReference>
<dbReference type="Gene3D" id="3.30.70.3290">
    <property type="match status" value="1"/>
</dbReference>
<dbReference type="InterPro" id="IPR049552">
    <property type="entry name" value="PKS_DH_N"/>
</dbReference>
<dbReference type="Gene3D" id="1.10.1200.10">
    <property type="entry name" value="ACP-like"/>
    <property type="match status" value="3"/>
</dbReference>
<evidence type="ECO:0000256" key="3">
    <source>
        <dbReference type="ARBA" id="ARBA00004496"/>
    </source>
</evidence>
<dbReference type="InterPro" id="IPR054514">
    <property type="entry name" value="RhiE-like_linker"/>
</dbReference>
<dbReference type="KEGG" id="cce:Ccel_0860"/>
<dbReference type="PROSITE" id="PS00606">
    <property type="entry name" value="KS3_1"/>
    <property type="match status" value="1"/>
</dbReference>
<dbReference type="SMART" id="SM00822">
    <property type="entry name" value="PKS_KR"/>
    <property type="match status" value="3"/>
</dbReference>
<gene>
    <name evidence="18" type="ordered locus">Ccel_0860</name>
</gene>
<keyword evidence="9" id="KW-0677">Repeat</keyword>
<evidence type="ECO:0000259" key="16">
    <source>
        <dbReference type="PROSITE" id="PS52004"/>
    </source>
</evidence>
<dbReference type="SMART" id="SM00825">
    <property type="entry name" value="PKS_KS"/>
    <property type="match status" value="3"/>
</dbReference>
<protein>
    <submittedName>
        <fullName evidence="18">Beta-ketoacyl synthase</fullName>
    </submittedName>
</protein>
<dbReference type="GO" id="GO:0004312">
    <property type="term" value="F:fatty acid synthase activity"/>
    <property type="evidence" value="ECO:0007669"/>
    <property type="project" value="TreeGrafter"/>
</dbReference>
<keyword evidence="6" id="KW-0963">Cytoplasm</keyword>
<dbReference type="GO" id="GO:0031177">
    <property type="term" value="F:phosphopantetheine binding"/>
    <property type="evidence" value="ECO:0007669"/>
    <property type="project" value="InterPro"/>
</dbReference>
<dbReference type="InterPro" id="IPR018201">
    <property type="entry name" value="Ketoacyl_synth_AS"/>
</dbReference>
<evidence type="ECO:0000259" key="17">
    <source>
        <dbReference type="PROSITE" id="PS52019"/>
    </source>
</evidence>
<dbReference type="Pfam" id="PF21394">
    <property type="entry name" value="Beta-ketacyl_N"/>
    <property type="match status" value="2"/>
</dbReference>
<dbReference type="Pfam" id="PF02801">
    <property type="entry name" value="Ketoacyl-synt_C"/>
    <property type="match status" value="3"/>
</dbReference>
<feature type="coiled-coil region" evidence="13">
    <location>
        <begin position="1117"/>
        <end position="1174"/>
    </location>
</feature>
<evidence type="ECO:0000256" key="5">
    <source>
        <dbReference type="ARBA" id="ARBA00022450"/>
    </source>
</evidence>
<evidence type="ECO:0000256" key="1">
    <source>
        <dbReference type="ARBA" id="ARBA00001957"/>
    </source>
</evidence>
<dbReference type="PANTHER" id="PTHR43775:SF37">
    <property type="entry name" value="SI:DKEY-61P9.11"/>
    <property type="match status" value="1"/>
</dbReference>
<dbReference type="Pfam" id="PF14765">
    <property type="entry name" value="PS-DH"/>
    <property type="match status" value="1"/>
</dbReference>
<dbReference type="Gene3D" id="1.10.1240.100">
    <property type="match status" value="1"/>
</dbReference>
<keyword evidence="8" id="KW-0808">Transferase</keyword>
<dbReference type="InterPro" id="IPR049490">
    <property type="entry name" value="C883_1060-like_KR_N"/>
</dbReference>
<evidence type="ECO:0000256" key="8">
    <source>
        <dbReference type="ARBA" id="ARBA00022679"/>
    </source>
</evidence>
<dbReference type="HOGENOM" id="CLU_000022_58_6_9"/>
<keyword evidence="13" id="KW-0175">Coiled coil</keyword>
<dbReference type="eggNOG" id="COG3321">
    <property type="taxonomic scope" value="Bacteria"/>
</dbReference>
<feature type="active site" description="Proton donor; for dehydratase activity" evidence="12">
    <location>
        <position position="1475"/>
    </location>
</feature>
<comment type="function">
    <text evidence="2">Involved in some intermediate steps for the synthesis of the antibiotic polyketide bacillaene which is involved in secondary metabolism.</text>
</comment>
<dbReference type="Gene3D" id="3.10.129.110">
    <property type="entry name" value="Polyketide synthase dehydratase"/>
    <property type="match status" value="1"/>
</dbReference>
<dbReference type="Pfam" id="PF22336">
    <property type="entry name" value="RhiE-like_linker"/>
    <property type="match status" value="2"/>
</dbReference>
<proteinExistence type="predicted"/>
<keyword evidence="5" id="KW-0596">Phosphopantetheine</keyword>
<accession>B8I8J9</accession>
<dbReference type="InterPro" id="IPR049551">
    <property type="entry name" value="PKS_DH_C"/>
</dbReference>
<keyword evidence="7" id="KW-0597">Phosphoprotein</keyword>
<evidence type="ECO:0000256" key="12">
    <source>
        <dbReference type="PROSITE-ProRule" id="PRU01363"/>
    </source>
</evidence>
<feature type="domain" description="Carrier" evidence="15">
    <location>
        <begin position="535"/>
        <end position="611"/>
    </location>
</feature>
<evidence type="ECO:0000256" key="2">
    <source>
        <dbReference type="ARBA" id="ARBA00003299"/>
    </source>
</evidence>
<evidence type="ECO:0000256" key="4">
    <source>
        <dbReference type="ARBA" id="ARBA00004789"/>
    </source>
</evidence>
<dbReference type="EMBL" id="CP001348">
    <property type="protein sequence ID" value="ACL75232.1"/>
    <property type="molecule type" value="Genomic_DNA"/>
</dbReference>
<dbReference type="InterPro" id="IPR042104">
    <property type="entry name" value="PKS_dehydratase_sf"/>
</dbReference>
<dbReference type="FunFam" id="3.40.47.10:FF:000019">
    <property type="entry name" value="Polyketide synthase type I"/>
    <property type="match status" value="2"/>
</dbReference>
<feature type="domain" description="Carrier" evidence="15">
    <location>
        <begin position="3422"/>
        <end position="3499"/>
    </location>
</feature>
<dbReference type="InterPro" id="IPR006162">
    <property type="entry name" value="Ppantetheine_attach_site"/>
</dbReference>
<dbReference type="GO" id="GO:0005737">
    <property type="term" value="C:cytoplasm"/>
    <property type="evidence" value="ECO:0007669"/>
    <property type="project" value="UniProtKB-SubCell"/>
</dbReference>
<feature type="region of interest" description="Disordered" evidence="14">
    <location>
        <begin position="4017"/>
        <end position="4036"/>
    </location>
</feature>
<dbReference type="InterPro" id="IPR016039">
    <property type="entry name" value="Thiolase-like"/>
</dbReference>
<keyword evidence="10" id="KW-0521">NADP</keyword>